<dbReference type="PIRSF" id="PIRSF006232">
    <property type="entry name" value="Pirin"/>
    <property type="match status" value="1"/>
</dbReference>
<dbReference type="STRING" id="1195763.ABT56_01305"/>
<dbReference type="InterPro" id="IPR012093">
    <property type="entry name" value="Pirin"/>
</dbReference>
<dbReference type="SUPFAM" id="SSF51182">
    <property type="entry name" value="RmlC-like cupins"/>
    <property type="match status" value="1"/>
</dbReference>
<protein>
    <submittedName>
        <fullName evidence="5">Pirin</fullName>
    </submittedName>
</protein>
<evidence type="ECO:0000256" key="3">
    <source>
        <dbReference type="SAM" id="MobiDB-lite"/>
    </source>
</evidence>
<dbReference type="AlphaFoldDB" id="A0A0J1HCB7"/>
<proteinExistence type="inferred from homology"/>
<dbReference type="CDD" id="cd02247">
    <property type="entry name" value="cupin_pirin_C"/>
    <property type="match status" value="1"/>
</dbReference>
<evidence type="ECO:0000313" key="5">
    <source>
        <dbReference type="EMBL" id="KLV09324.1"/>
    </source>
</evidence>
<dbReference type="InterPro" id="IPR011051">
    <property type="entry name" value="RmlC_Cupin_sf"/>
</dbReference>
<dbReference type="PANTHER" id="PTHR13903">
    <property type="entry name" value="PIRIN-RELATED"/>
    <property type="match status" value="1"/>
</dbReference>
<reference evidence="5 6" key="1">
    <citation type="submission" date="2015-05" db="EMBL/GenBank/DDBJ databases">
        <title>Photobacterium galathea sp. nov.</title>
        <authorList>
            <person name="Machado H."/>
            <person name="Gram L."/>
        </authorList>
    </citation>
    <scope>NUCLEOTIDE SEQUENCE [LARGE SCALE GENOMIC DNA]</scope>
    <source>
        <strain evidence="5 6">CGMCC 1.12159</strain>
    </source>
</reference>
<gene>
    <name evidence="5" type="ORF">ABT56_01305</name>
</gene>
<organism evidence="5 6">
    <name type="scientific">Photobacterium aquae</name>
    <dbReference type="NCBI Taxonomy" id="1195763"/>
    <lineage>
        <taxon>Bacteria</taxon>
        <taxon>Pseudomonadati</taxon>
        <taxon>Pseudomonadota</taxon>
        <taxon>Gammaproteobacteria</taxon>
        <taxon>Vibrionales</taxon>
        <taxon>Vibrionaceae</taxon>
        <taxon>Photobacterium</taxon>
    </lineage>
</organism>
<keyword evidence="6" id="KW-1185">Reference proteome</keyword>
<comment type="caution">
    <text evidence="5">The sequence shown here is derived from an EMBL/GenBank/DDBJ whole genome shotgun (WGS) entry which is preliminary data.</text>
</comment>
<dbReference type="EMBL" id="LDOT01000002">
    <property type="protein sequence ID" value="KLV09324.1"/>
    <property type="molecule type" value="Genomic_DNA"/>
</dbReference>
<dbReference type="PANTHER" id="PTHR13903:SF8">
    <property type="entry name" value="PIRIN"/>
    <property type="match status" value="1"/>
</dbReference>
<accession>A0A0J1HCB7</accession>
<dbReference type="Pfam" id="PF02678">
    <property type="entry name" value="Pirin"/>
    <property type="match status" value="1"/>
</dbReference>
<dbReference type="PATRIC" id="fig|1195763.3.peg.288"/>
<evidence type="ECO:0000313" key="6">
    <source>
        <dbReference type="Proteomes" id="UP000036097"/>
    </source>
</evidence>
<dbReference type="InterPro" id="IPR003829">
    <property type="entry name" value="Pirin_N_dom"/>
</dbReference>
<feature type="domain" description="Pirin N-terminal" evidence="4">
    <location>
        <begin position="26"/>
        <end position="114"/>
    </location>
</feature>
<feature type="region of interest" description="Disordered" evidence="3">
    <location>
        <begin position="248"/>
        <end position="274"/>
    </location>
</feature>
<dbReference type="InterPro" id="IPR014710">
    <property type="entry name" value="RmlC-like_jellyroll"/>
</dbReference>
<feature type="compositionally biased region" description="Polar residues" evidence="3">
    <location>
        <begin position="248"/>
        <end position="267"/>
    </location>
</feature>
<dbReference type="Gene3D" id="2.60.120.10">
    <property type="entry name" value="Jelly Rolls"/>
    <property type="match status" value="2"/>
</dbReference>
<evidence type="ECO:0000256" key="1">
    <source>
        <dbReference type="ARBA" id="ARBA00008416"/>
    </source>
</evidence>
<name>A0A0J1HCB7_9GAMM</name>
<dbReference type="Proteomes" id="UP000036097">
    <property type="component" value="Unassembled WGS sequence"/>
</dbReference>
<comment type="similarity">
    <text evidence="1 2">Belongs to the pirin family.</text>
</comment>
<dbReference type="OrthoDB" id="9780903at2"/>
<evidence type="ECO:0000259" key="4">
    <source>
        <dbReference type="Pfam" id="PF02678"/>
    </source>
</evidence>
<sequence length="274" mass="30328">MSETRQIQNVRFGIKHGPRTAFISPRDHNQCNPFMSWDHFEASKITAKRPLQYHGYSGVETLCYPVSGSLLQNDSIGSRILRSGDINVMNSGSGMIQRNTLLPHNGHIETFSLWTALPAGKEEMANAASQSFPTQSLPLVEEKDSTTKVLLGNYHAATSPGSCRTPVTLLDIIISPYGNWHFAPPENLTHGFIYIRSGSVYISGHQLHPSQMATLKPSHLEILLKTGKIGARLFVALGKPLQQPFFTNRNSVHSSPENESKSTQNIMQLLAKRP</sequence>
<evidence type="ECO:0000256" key="2">
    <source>
        <dbReference type="RuleBase" id="RU003457"/>
    </source>
</evidence>